<organism evidence="2">
    <name type="scientific">uncultured Rubrobacteraceae bacterium</name>
    <dbReference type="NCBI Taxonomy" id="349277"/>
    <lineage>
        <taxon>Bacteria</taxon>
        <taxon>Bacillati</taxon>
        <taxon>Actinomycetota</taxon>
        <taxon>Rubrobacteria</taxon>
        <taxon>Rubrobacterales</taxon>
        <taxon>Rubrobacteraceae</taxon>
        <taxon>environmental samples</taxon>
    </lineage>
</organism>
<protein>
    <recommendedName>
        <fullName evidence="1">Conserved hypothetical protein CHP03032 domain-containing protein</fullName>
    </recommendedName>
</protein>
<evidence type="ECO:0000313" key="2">
    <source>
        <dbReference type="EMBL" id="CAA9400332.1"/>
    </source>
</evidence>
<sequence length="358" mass="40317">MTEARDWEQLVHPDEAVVVLGSLHAFVQDVRLDRSKVRSVQVVLDGKAHHAPFFDPWGERGLISLAHHPMKPNVVYAATSTGLLKVDLQQQGAVDFMIPNLRDVHELTMIGDTLWIASTQGDEAVAFDIHQERVSERVNLAMYGSTAKVTATPEDDEDARQQDEGRELVVDERDVVDKFHCNQVFEGFEGDRYALVHYVMGNQLRVTQLARRVARKVLRRQANGGVINLTTGRTIPLNLKGPHTVRKVRGEYWICDSANSQVNIYDPEWNLKERIPSKGWVRGADVSERLGLYYLGISEFRRRYLAVNPTIQQTPNMVQAVSMETKTPVGELALSGIEQVTAVYVVPREVGLAMVELR</sequence>
<proteinExistence type="predicted"/>
<gene>
    <name evidence="2" type="ORF">AVDCRST_MAG03-1129</name>
</gene>
<accession>A0A6J4NXL1</accession>
<dbReference type="InterPro" id="IPR017481">
    <property type="entry name" value="CHP03032"/>
</dbReference>
<dbReference type="EMBL" id="CADCUT010000067">
    <property type="protein sequence ID" value="CAA9400332.1"/>
    <property type="molecule type" value="Genomic_DNA"/>
</dbReference>
<dbReference type="Pfam" id="PF16261">
    <property type="entry name" value="DUF4915"/>
    <property type="match status" value="1"/>
</dbReference>
<dbReference type="SUPFAM" id="SSF101898">
    <property type="entry name" value="NHL repeat"/>
    <property type="match status" value="1"/>
</dbReference>
<dbReference type="AlphaFoldDB" id="A0A6J4NXL1"/>
<name>A0A6J4NXL1_9ACTN</name>
<feature type="domain" description="Conserved hypothetical protein CHP03032" evidence="1">
    <location>
        <begin position="219"/>
        <end position="347"/>
    </location>
</feature>
<evidence type="ECO:0000259" key="1">
    <source>
        <dbReference type="Pfam" id="PF16261"/>
    </source>
</evidence>
<reference evidence="2" key="1">
    <citation type="submission" date="2020-02" db="EMBL/GenBank/DDBJ databases">
        <authorList>
            <person name="Meier V. D."/>
        </authorList>
    </citation>
    <scope>NUCLEOTIDE SEQUENCE</scope>
    <source>
        <strain evidence="2">AVDCRST_MAG03</strain>
    </source>
</reference>